<dbReference type="Proteomes" id="UP000521676">
    <property type="component" value="Unassembled WGS sequence"/>
</dbReference>
<organism evidence="2 4">
    <name type="scientific">Candidatus Chlorohelix allophototropha</name>
    <dbReference type="NCBI Taxonomy" id="3003348"/>
    <lineage>
        <taxon>Bacteria</taxon>
        <taxon>Bacillati</taxon>
        <taxon>Chloroflexota</taxon>
        <taxon>Chloroflexia</taxon>
        <taxon>Candidatus Chloroheliales</taxon>
        <taxon>Candidatus Chloroheliaceae</taxon>
        <taxon>Candidatus Chlorohelix</taxon>
    </lineage>
</organism>
<dbReference type="Proteomes" id="UP001431572">
    <property type="component" value="Chromosome 1"/>
</dbReference>
<evidence type="ECO:0000256" key="1">
    <source>
        <dbReference type="SAM" id="Phobius"/>
    </source>
</evidence>
<evidence type="ECO:0000313" key="3">
    <source>
        <dbReference type="EMBL" id="WJW66466.1"/>
    </source>
</evidence>
<keyword evidence="1" id="KW-0812">Transmembrane</keyword>
<evidence type="ECO:0000313" key="5">
    <source>
        <dbReference type="Proteomes" id="UP001431572"/>
    </source>
</evidence>
<keyword evidence="5" id="KW-1185">Reference proteome</keyword>
<reference evidence="3" key="2">
    <citation type="journal article" date="2024" name="Nature">
        <title>Anoxygenic phototroph of the Chloroflexota uses a type I reaction centre.</title>
        <authorList>
            <person name="Tsuji J.M."/>
            <person name="Shaw N.A."/>
            <person name="Nagashima S."/>
            <person name="Venkiteswaran J.J."/>
            <person name="Schiff S.L."/>
            <person name="Watanabe T."/>
            <person name="Fukui M."/>
            <person name="Hanada S."/>
            <person name="Tank M."/>
            <person name="Neufeld J.D."/>
        </authorList>
    </citation>
    <scope>NUCLEOTIDE SEQUENCE</scope>
    <source>
        <strain evidence="3">L227-S17</strain>
    </source>
</reference>
<evidence type="ECO:0000313" key="2">
    <source>
        <dbReference type="EMBL" id="NWJ44575.1"/>
    </source>
</evidence>
<dbReference type="EMBL" id="CP128399">
    <property type="protein sequence ID" value="WJW66466.1"/>
    <property type="molecule type" value="Genomic_DNA"/>
</dbReference>
<protein>
    <submittedName>
        <fullName evidence="2">Uncharacterized protein</fullName>
    </submittedName>
</protein>
<dbReference type="RefSeq" id="WP_341468352.1">
    <property type="nucleotide sequence ID" value="NZ_CP128399.1"/>
</dbReference>
<reference evidence="2 4" key="1">
    <citation type="submission" date="2020-06" db="EMBL/GenBank/DDBJ databases">
        <title>Anoxygenic phototrophic Chloroflexota member uses a Type I reaction center.</title>
        <authorList>
            <person name="Tsuji J.M."/>
            <person name="Shaw N.A."/>
            <person name="Nagashima S."/>
            <person name="Venkiteswaran J."/>
            <person name="Schiff S.L."/>
            <person name="Hanada S."/>
            <person name="Tank M."/>
            <person name="Neufeld J.D."/>
        </authorList>
    </citation>
    <scope>NUCLEOTIDE SEQUENCE [LARGE SCALE GENOMIC DNA]</scope>
    <source>
        <strain evidence="2">L227-S17</strain>
    </source>
</reference>
<sequence length="102" mass="11100">MQETKKIFPGIILGLLAILIFNFGISSHVMVKETPVAEVQTASVTSLEQLKLFSPLRDFKLNAPNNAVSQPNIINSLPVINLPGTNTSLGISEGAHFQDREK</sequence>
<keyword evidence="1" id="KW-0472">Membrane</keyword>
<keyword evidence="1" id="KW-1133">Transmembrane helix</keyword>
<feature type="transmembrane region" description="Helical" evidence="1">
    <location>
        <begin position="7"/>
        <end position="25"/>
    </location>
</feature>
<proteinExistence type="predicted"/>
<dbReference type="EMBL" id="JACATZ010000001">
    <property type="protein sequence ID" value="NWJ44575.1"/>
    <property type="molecule type" value="Genomic_DNA"/>
</dbReference>
<name>A0A8T7M2G1_9CHLR</name>
<gene>
    <name evidence="2" type="ORF">HXX08_01735</name>
    <name evidence="3" type="ORF">OZ401_002267</name>
</gene>
<evidence type="ECO:0000313" key="4">
    <source>
        <dbReference type="Proteomes" id="UP000521676"/>
    </source>
</evidence>
<accession>A0A8T7M2G1</accession>
<dbReference type="AlphaFoldDB" id="A0A8T7M2G1"/>